<dbReference type="CDD" id="cd00552">
    <property type="entry name" value="RaiA"/>
    <property type="match status" value="1"/>
</dbReference>
<reference evidence="2 3" key="1">
    <citation type="journal article" date="2017" name="ISME J.">
        <title>Energy and carbon metabolisms in a deep terrestrial subsurface fluid microbial community.</title>
        <authorList>
            <person name="Momper L."/>
            <person name="Jungbluth S.P."/>
            <person name="Lee M.D."/>
            <person name="Amend J.P."/>
        </authorList>
    </citation>
    <scope>NUCLEOTIDE SEQUENCE [LARGE SCALE GENOMIC DNA]</scope>
    <source>
        <strain evidence="2">SURF_29</strain>
    </source>
</reference>
<sequence length="127" mass="14376">MTISKKGNNKRMQIDIRGVETVLTKEVKAYAEEKANKLSKYGVDIMGIELALEEDHNKTEDRAGVAKALIKISGKNISVKGEGKNVFAAIDEMERKASRELRKAKDRKDPKRFAKSKEVARRLFRRG</sequence>
<dbReference type="InterPro" id="IPR003489">
    <property type="entry name" value="RHF/RaiA"/>
</dbReference>
<comment type="caution">
    <text evidence="2">The sequence shown here is derived from an EMBL/GenBank/DDBJ whole genome shotgun (WGS) entry which is preliminary data.</text>
</comment>
<dbReference type="Gene3D" id="3.30.160.100">
    <property type="entry name" value="Ribosome hibernation promotion factor-like"/>
    <property type="match status" value="1"/>
</dbReference>
<dbReference type="SUPFAM" id="SSF69754">
    <property type="entry name" value="Ribosome binding protein Y (YfiA homologue)"/>
    <property type="match status" value="1"/>
</dbReference>
<dbReference type="EMBL" id="QZJW01000055">
    <property type="protein sequence ID" value="RJO59942.1"/>
    <property type="molecule type" value="Genomic_DNA"/>
</dbReference>
<dbReference type="NCBIfam" id="TIGR00741">
    <property type="entry name" value="yfiA"/>
    <property type="match status" value="1"/>
</dbReference>
<proteinExistence type="predicted"/>
<evidence type="ECO:0000313" key="2">
    <source>
        <dbReference type="EMBL" id="RJO59942.1"/>
    </source>
</evidence>
<dbReference type="AlphaFoldDB" id="A0A419DA56"/>
<feature type="compositionally biased region" description="Basic and acidic residues" evidence="1">
    <location>
        <begin position="100"/>
        <end position="121"/>
    </location>
</feature>
<dbReference type="InterPro" id="IPR036567">
    <property type="entry name" value="RHF-like"/>
</dbReference>
<dbReference type="Proteomes" id="UP000285655">
    <property type="component" value="Unassembled WGS sequence"/>
</dbReference>
<protein>
    <submittedName>
        <fullName evidence="2">Ribosome-associated translation inhibitor RaiA</fullName>
    </submittedName>
</protein>
<feature type="region of interest" description="Disordered" evidence="1">
    <location>
        <begin position="100"/>
        <end position="127"/>
    </location>
</feature>
<dbReference type="Pfam" id="PF02482">
    <property type="entry name" value="Ribosomal_S30AE"/>
    <property type="match status" value="1"/>
</dbReference>
<evidence type="ECO:0000313" key="3">
    <source>
        <dbReference type="Proteomes" id="UP000285655"/>
    </source>
</evidence>
<name>A0A419DA56_9BACT</name>
<evidence type="ECO:0000256" key="1">
    <source>
        <dbReference type="SAM" id="MobiDB-lite"/>
    </source>
</evidence>
<gene>
    <name evidence="2" type="primary">raiA</name>
    <name evidence="2" type="ORF">C4544_06235</name>
</gene>
<organism evidence="2 3">
    <name type="scientific">candidate division WS5 bacterium</name>
    <dbReference type="NCBI Taxonomy" id="2093353"/>
    <lineage>
        <taxon>Bacteria</taxon>
        <taxon>candidate division WS5</taxon>
    </lineage>
</organism>
<accession>A0A419DA56</accession>